<feature type="domain" description="Ig-like" evidence="3">
    <location>
        <begin position="34"/>
        <end position="89"/>
    </location>
</feature>
<dbReference type="Pfam" id="PF00041">
    <property type="entry name" value="fn3"/>
    <property type="match status" value="1"/>
</dbReference>
<evidence type="ECO:0000313" key="5">
    <source>
        <dbReference type="EnsemblMetazoa" id="XP_014245388.1"/>
    </source>
</evidence>
<evidence type="ECO:0000259" key="4">
    <source>
        <dbReference type="PROSITE" id="PS50853"/>
    </source>
</evidence>
<dbReference type="EnsemblMetazoa" id="XM_014389902.2">
    <property type="protein sequence ID" value="XP_014245388.1"/>
    <property type="gene ID" value="LOC106664299"/>
</dbReference>
<dbReference type="InterPro" id="IPR003961">
    <property type="entry name" value="FN3_dom"/>
</dbReference>
<dbReference type="CDD" id="cd00063">
    <property type="entry name" value="FN3"/>
    <property type="match status" value="1"/>
</dbReference>
<dbReference type="InterPro" id="IPR013783">
    <property type="entry name" value="Ig-like_fold"/>
</dbReference>
<dbReference type="Pfam" id="PF13927">
    <property type="entry name" value="Ig_3"/>
    <property type="match status" value="1"/>
</dbReference>
<evidence type="ECO:0000256" key="2">
    <source>
        <dbReference type="SAM" id="SignalP"/>
    </source>
</evidence>
<protein>
    <submittedName>
        <fullName evidence="5">Uncharacterized protein</fullName>
    </submittedName>
</protein>
<dbReference type="InterPro" id="IPR036179">
    <property type="entry name" value="Ig-like_dom_sf"/>
</dbReference>
<evidence type="ECO:0000256" key="1">
    <source>
        <dbReference type="SAM" id="Phobius"/>
    </source>
</evidence>
<evidence type="ECO:0000259" key="3">
    <source>
        <dbReference type="PROSITE" id="PS50835"/>
    </source>
</evidence>
<feature type="transmembrane region" description="Helical" evidence="1">
    <location>
        <begin position="232"/>
        <end position="256"/>
    </location>
</feature>
<keyword evidence="1" id="KW-1133">Transmembrane helix</keyword>
<keyword evidence="2" id="KW-0732">Signal</keyword>
<keyword evidence="6" id="KW-1185">Reference proteome</keyword>
<dbReference type="KEGG" id="clec:106664299"/>
<sequence length="318" mass="36022">MITKVLSFFLINFTIHSATCWASETEIDELWGDEGSNLTLPCRKDELSHPGDTYWSFNNKHKGLKSSVRHDNTLILKYLSRTDAGEYSCIQDSDMSVINKVRVHVRTPPPPLTNVTVVPSTILALLHWEVVDTGGYPITSFTAQYRLRHTPQGESPDPWHLVMPDGQIKPTATQVDIFQLKPNSSYVFQIWANNKLGRGDVVELEAQTKHDSQEIELGKHLLEGVETFDTRIWIAAVAVVMGTLLILATATIYALYKECHLPLVSEKDMETMELIPNIILNPGYHDYMQSEWSEPDENSNDTMTMRLNNNTVINPVRI</sequence>
<feature type="signal peptide" evidence="2">
    <location>
        <begin position="1"/>
        <end position="22"/>
    </location>
</feature>
<dbReference type="AlphaFoldDB" id="A0A8I6TD30"/>
<reference evidence="5" key="1">
    <citation type="submission" date="2022-01" db="UniProtKB">
        <authorList>
            <consortium name="EnsemblMetazoa"/>
        </authorList>
    </citation>
    <scope>IDENTIFICATION</scope>
</reference>
<dbReference type="OMA" id="IWANNKL"/>
<organism evidence="5 6">
    <name type="scientific">Cimex lectularius</name>
    <name type="common">Bed bug</name>
    <name type="synonym">Acanthia lectularia</name>
    <dbReference type="NCBI Taxonomy" id="79782"/>
    <lineage>
        <taxon>Eukaryota</taxon>
        <taxon>Metazoa</taxon>
        <taxon>Ecdysozoa</taxon>
        <taxon>Arthropoda</taxon>
        <taxon>Hexapoda</taxon>
        <taxon>Insecta</taxon>
        <taxon>Pterygota</taxon>
        <taxon>Neoptera</taxon>
        <taxon>Paraneoptera</taxon>
        <taxon>Hemiptera</taxon>
        <taxon>Heteroptera</taxon>
        <taxon>Panheteroptera</taxon>
        <taxon>Cimicomorpha</taxon>
        <taxon>Cimicidae</taxon>
        <taxon>Cimex</taxon>
    </lineage>
</organism>
<evidence type="ECO:0000313" key="6">
    <source>
        <dbReference type="Proteomes" id="UP000494040"/>
    </source>
</evidence>
<name>A0A8I6TD30_CIMLE</name>
<dbReference type="Gene3D" id="2.60.40.10">
    <property type="entry name" value="Immunoglobulins"/>
    <property type="match status" value="2"/>
</dbReference>
<dbReference type="OrthoDB" id="6266590at2759"/>
<dbReference type="InterPro" id="IPR036116">
    <property type="entry name" value="FN3_sf"/>
</dbReference>
<keyword evidence="1" id="KW-0472">Membrane</keyword>
<dbReference type="InterPro" id="IPR003599">
    <property type="entry name" value="Ig_sub"/>
</dbReference>
<accession>A0A8I6TD30</accession>
<dbReference type="PROSITE" id="PS50835">
    <property type="entry name" value="IG_LIKE"/>
    <property type="match status" value="1"/>
</dbReference>
<proteinExistence type="predicted"/>
<dbReference type="SUPFAM" id="SSF49265">
    <property type="entry name" value="Fibronectin type III"/>
    <property type="match status" value="1"/>
</dbReference>
<feature type="chain" id="PRO_5035182205" evidence="2">
    <location>
        <begin position="23"/>
        <end position="318"/>
    </location>
</feature>
<dbReference type="SUPFAM" id="SSF48726">
    <property type="entry name" value="Immunoglobulin"/>
    <property type="match status" value="1"/>
</dbReference>
<dbReference type="SMART" id="SM00409">
    <property type="entry name" value="IG"/>
    <property type="match status" value="1"/>
</dbReference>
<dbReference type="SMART" id="SM00060">
    <property type="entry name" value="FN3"/>
    <property type="match status" value="1"/>
</dbReference>
<dbReference type="RefSeq" id="XP_014245388.1">
    <property type="nucleotide sequence ID" value="XM_014389902.2"/>
</dbReference>
<dbReference type="GeneID" id="106664299"/>
<keyword evidence="1" id="KW-0812">Transmembrane</keyword>
<feature type="domain" description="Fibronectin type-III" evidence="4">
    <location>
        <begin position="108"/>
        <end position="212"/>
    </location>
</feature>
<dbReference type="PROSITE" id="PS50853">
    <property type="entry name" value="FN3"/>
    <property type="match status" value="1"/>
</dbReference>
<dbReference type="InterPro" id="IPR007110">
    <property type="entry name" value="Ig-like_dom"/>
</dbReference>
<dbReference type="Proteomes" id="UP000494040">
    <property type="component" value="Unassembled WGS sequence"/>
</dbReference>